<dbReference type="Proteomes" id="UP001501822">
    <property type="component" value="Unassembled WGS sequence"/>
</dbReference>
<feature type="compositionally biased region" description="Polar residues" evidence="1">
    <location>
        <begin position="1"/>
        <end position="12"/>
    </location>
</feature>
<evidence type="ECO:0000313" key="2">
    <source>
        <dbReference type="EMBL" id="GAA0314085.1"/>
    </source>
</evidence>
<name>A0ABN0VPL1_9ACTN</name>
<keyword evidence="3" id="KW-1185">Reference proteome</keyword>
<protein>
    <submittedName>
        <fullName evidence="2">Uncharacterized protein</fullName>
    </submittedName>
</protein>
<accession>A0ABN0VPL1</accession>
<feature type="region of interest" description="Disordered" evidence="1">
    <location>
        <begin position="1"/>
        <end position="32"/>
    </location>
</feature>
<proteinExistence type="predicted"/>
<feature type="region of interest" description="Disordered" evidence="1">
    <location>
        <begin position="45"/>
        <end position="68"/>
    </location>
</feature>
<sequence>MNGTAKYSTETSMDTRRRGSRSTQSAIHSRRPALAAVTAEFSFMGAGSAPPLTVRAPDADRTGSYGYG</sequence>
<dbReference type="EMBL" id="BAAABM010000002">
    <property type="protein sequence ID" value="GAA0314085.1"/>
    <property type="molecule type" value="Genomic_DNA"/>
</dbReference>
<organism evidence="2 3">
    <name type="scientific">Actinoallomurus spadix</name>
    <dbReference type="NCBI Taxonomy" id="79912"/>
    <lineage>
        <taxon>Bacteria</taxon>
        <taxon>Bacillati</taxon>
        <taxon>Actinomycetota</taxon>
        <taxon>Actinomycetes</taxon>
        <taxon>Streptosporangiales</taxon>
        <taxon>Thermomonosporaceae</taxon>
        <taxon>Actinoallomurus</taxon>
    </lineage>
</organism>
<evidence type="ECO:0000256" key="1">
    <source>
        <dbReference type="SAM" id="MobiDB-lite"/>
    </source>
</evidence>
<comment type="caution">
    <text evidence="2">The sequence shown here is derived from an EMBL/GenBank/DDBJ whole genome shotgun (WGS) entry which is preliminary data.</text>
</comment>
<evidence type="ECO:0000313" key="3">
    <source>
        <dbReference type="Proteomes" id="UP001501822"/>
    </source>
</evidence>
<reference evidence="2 3" key="1">
    <citation type="journal article" date="2019" name="Int. J. Syst. Evol. Microbiol.">
        <title>The Global Catalogue of Microorganisms (GCM) 10K type strain sequencing project: providing services to taxonomists for standard genome sequencing and annotation.</title>
        <authorList>
            <consortium name="The Broad Institute Genomics Platform"/>
            <consortium name="The Broad Institute Genome Sequencing Center for Infectious Disease"/>
            <person name="Wu L."/>
            <person name="Ma J."/>
        </authorList>
    </citation>
    <scope>NUCLEOTIDE SEQUENCE [LARGE SCALE GENOMIC DNA]</scope>
    <source>
        <strain evidence="2 3">JCM 3146</strain>
    </source>
</reference>
<gene>
    <name evidence="2" type="ORF">GCM10010151_00220</name>
</gene>